<dbReference type="GO" id="GO:0045727">
    <property type="term" value="P:positive regulation of translation"/>
    <property type="evidence" value="ECO:0007669"/>
    <property type="project" value="TreeGrafter"/>
</dbReference>
<comment type="caution">
    <text evidence="4">The sequence shown here is derived from an EMBL/GenBank/DDBJ whole genome shotgun (WGS) entry which is preliminary data.</text>
</comment>
<dbReference type="GO" id="GO:0003730">
    <property type="term" value="F:mRNA 3'-UTR binding"/>
    <property type="evidence" value="ECO:0007669"/>
    <property type="project" value="TreeGrafter"/>
</dbReference>
<name>A0A812W684_SYMPI</name>
<evidence type="ECO:0000313" key="5">
    <source>
        <dbReference type="Proteomes" id="UP000649617"/>
    </source>
</evidence>
<proteinExistence type="predicted"/>
<dbReference type="PANTHER" id="PTHR10603:SF7">
    <property type="entry name" value="FRAGILE X MESSENGER RIBONUCLEOPROTEIN 1 HOMOLOG"/>
    <property type="match status" value="1"/>
</dbReference>
<feature type="region of interest" description="Disordered" evidence="2">
    <location>
        <begin position="365"/>
        <end position="399"/>
    </location>
</feature>
<sequence>MSAPLRQDFDPAVGDIVEYEIFETGTAPGGWAVAQVQARFDALWQLRWPEQGPSGEVLMPRSRLRPCSSREGNVAGVLQKEEVMVDPLYVRWLDSSHAAIAFRRVECLAVGLQTGDARCAPSDLLKVHGSNKKEAKVIAVGTKKAVQRAKMLIPSILQNQEKAKRFEEAQHTRNKALAERQAKKIGEADPRRKAVEGFFKEEFTLRQSAVGRFIGKSGANIQALQKEHGVRILVEDAEDPDVKRVFVLGPKEEAVHAVRDLAEVVEHRLTLEKGRKSWALGRNGTVAGRVQTASGLTNIRFDDPNYTLVFEGTRPACELARHLYDAHLTYFDTFRGFDETMEDLVARLRKQGELRECIWPPPVISAKGRGKGRPRPPEGRSVSPAAERKAPERKMRWNM</sequence>
<reference evidence="4" key="1">
    <citation type="submission" date="2021-02" db="EMBL/GenBank/DDBJ databases">
        <authorList>
            <person name="Dougan E. K."/>
            <person name="Rhodes N."/>
            <person name="Thang M."/>
            <person name="Chan C."/>
        </authorList>
    </citation>
    <scope>NUCLEOTIDE SEQUENCE</scope>
</reference>
<dbReference type="OrthoDB" id="424249at2759"/>
<dbReference type="GO" id="GO:0051028">
    <property type="term" value="P:mRNA transport"/>
    <property type="evidence" value="ECO:0007669"/>
    <property type="project" value="TreeGrafter"/>
</dbReference>
<gene>
    <name evidence="4" type="primary">fmr1</name>
    <name evidence="4" type="ORF">SPIL2461_LOCUS17879</name>
</gene>
<feature type="compositionally biased region" description="Basic and acidic residues" evidence="2">
    <location>
        <begin position="386"/>
        <end position="399"/>
    </location>
</feature>
<accession>A0A812W684</accession>
<organism evidence="4 5">
    <name type="scientific">Symbiodinium pilosum</name>
    <name type="common">Dinoflagellate</name>
    <dbReference type="NCBI Taxonomy" id="2952"/>
    <lineage>
        <taxon>Eukaryota</taxon>
        <taxon>Sar</taxon>
        <taxon>Alveolata</taxon>
        <taxon>Dinophyceae</taxon>
        <taxon>Suessiales</taxon>
        <taxon>Symbiodiniaceae</taxon>
        <taxon>Symbiodinium</taxon>
    </lineage>
</organism>
<dbReference type="GO" id="GO:0005634">
    <property type="term" value="C:nucleus"/>
    <property type="evidence" value="ECO:0007669"/>
    <property type="project" value="TreeGrafter"/>
</dbReference>
<dbReference type="SUPFAM" id="SSF54791">
    <property type="entry name" value="Eukaryotic type KH-domain (KH-domain type I)"/>
    <property type="match status" value="1"/>
</dbReference>
<keyword evidence="5" id="KW-1185">Reference proteome</keyword>
<feature type="domain" description="K Homology" evidence="3">
    <location>
        <begin position="197"/>
        <end position="266"/>
    </location>
</feature>
<dbReference type="EMBL" id="CAJNIZ010043427">
    <property type="protein sequence ID" value="CAE7660168.1"/>
    <property type="molecule type" value="Genomic_DNA"/>
</dbReference>
<dbReference type="GO" id="GO:0043488">
    <property type="term" value="P:regulation of mRNA stability"/>
    <property type="evidence" value="ECO:0007669"/>
    <property type="project" value="TreeGrafter"/>
</dbReference>
<protein>
    <submittedName>
        <fullName evidence="4">Fmr1 protein</fullName>
    </submittedName>
</protein>
<dbReference type="InterPro" id="IPR036612">
    <property type="entry name" value="KH_dom_type_1_sf"/>
</dbReference>
<dbReference type="PROSITE" id="PS50084">
    <property type="entry name" value="KH_TYPE_1"/>
    <property type="match status" value="1"/>
</dbReference>
<dbReference type="InterPro" id="IPR004087">
    <property type="entry name" value="KH_dom"/>
</dbReference>
<dbReference type="CDD" id="cd00105">
    <property type="entry name" value="KH-I"/>
    <property type="match status" value="1"/>
</dbReference>
<dbReference type="GO" id="GO:0048513">
    <property type="term" value="P:animal organ development"/>
    <property type="evidence" value="ECO:0007669"/>
    <property type="project" value="TreeGrafter"/>
</dbReference>
<dbReference type="Proteomes" id="UP000649617">
    <property type="component" value="Unassembled WGS sequence"/>
</dbReference>
<dbReference type="AlphaFoldDB" id="A0A812W684"/>
<dbReference type="PANTHER" id="PTHR10603">
    <property type="entry name" value="FRAGILE X MENTAL RETARDATION SYNDROME-RELATED PROTEIN"/>
    <property type="match status" value="1"/>
</dbReference>
<dbReference type="InterPro" id="IPR004088">
    <property type="entry name" value="KH_dom_type_1"/>
</dbReference>
<keyword evidence="1" id="KW-0694">RNA-binding</keyword>
<dbReference type="GO" id="GO:0010494">
    <property type="term" value="C:cytoplasmic stress granule"/>
    <property type="evidence" value="ECO:0007669"/>
    <property type="project" value="TreeGrafter"/>
</dbReference>
<dbReference type="Pfam" id="PF00013">
    <property type="entry name" value="KH_1"/>
    <property type="match status" value="1"/>
</dbReference>
<dbReference type="GO" id="GO:0045182">
    <property type="term" value="F:translation regulator activity"/>
    <property type="evidence" value="ECO:0007669"/>
    <property type="project" value="TreeGrafter"/>
</dbReference>
<dbReference type="InterPro" id="IPR040148">
    <property type="entry name" value="FMR1"/>
</dbReference>
<dbReference type="SMART" id="SM00322">
    <property type="entry name" value="KH"/>
    <property type="match status" value="1"/>
</dbReference>
<evidence type="ECO:0000256" key="1">
    <source>
        <dbReference type="PROSITE-ProRule" id="PRU00117"/>
    </source>
</evidence>
<evidence type="ECO:0000313" key="4">
    <source>
        <dbReference type="EMBL" id="CAE7660168.1"/>
    </source>
</evidence>
<evidence type="ECO:0000256" key="2">
    <source>
        <dbReference type="SAM" id="MobiDB-lite"/>
    </source>
</evidence>
<evidence type="ECO:0000259" key="3">
    <source>
        <dbReference type="SMART" id="SM00322"/>
    </source>
</evidence>
<dbReference type="Gene3D" id="3.30.1370.10">
    <property type="entry name" value="K Homology domain, type 1"/>
    <property type="match status" value="1"/>
</dbReference>